<keyword evidence="4" id="KW-1185">Reference proteome</keyword>
<organism evidence="3 4">
    <name type="scientific">Rhodococcus coprophilus</name>
    <dbReference type="NCBI Taxonomy" id="38310"/>
    <lineage>
        <taxon>Bacteria</taxon>
        <taxon>Bacillati</taxon>
        <taxon>Actinomycetota</taxon>
        <taxon>Actinomycetes</taxon>
        <taxon>Mycobacteriales</taxon>
        <taxon>Nocardiaceae</taxon>
        <taxon>Rhodococcus</taxon>
    </lineage>
</organism>
<evidence type="ECO:0000313" key="4">
    <source>
        <dbReference type="Proteomes" id="UP000249091"/>
    </source>
</evidence>
<dbReference type="PANTHER" id="PTHR42901">
    <property type="entry name" value="ALCOHOL DEHYDROGENASE"/>
    <property type="match status" value="1"/>
</dbReference>
<evidence type="ECO:0000256" key="2">
    <source>
        <dbReference type="ARBA" id="ARBA00023002"/>
    </source>
</evidence>
<dbReference type="GO" id="GO:0016491">
    <property type="term" value="F:oxidoreductase activity"/>
    <property type="evidence" value="ECO:0007669"/>
    <property type="project" value="UniProtKB-KW"/>
</dbReference>
<accession>A0A2X4UZ98</accession>
<name>A0A2X4UZ98_9NOCA</name>
<proteinExistence type="inferred from homology"/>
<dbReference type="KEGG" id="rcr:NCTC10994_03927"/>
<dbReference type="CDD" id="cd05233">
    <property type="entry name" value="SDR_c"/>
    <property type="match status" value="1"/>
</dbReference>
<dbReference type="PANTHER" id="PTHR42901:SF1">
    <property type="entry name" value="ALCOHOL DEHYDROGENASE"/>
    <property type="match status" value="1"/>
</dbReference>
<dbReference type="RefSeq" id="WP_072699438.1">
    <property type="nucleotide sequence ID" value="NZ_JAFBBL010000001.1"/>
</dbReference>
<dbReference type="SUPFAM" id="SSF51735">
    <property type="entry name" value="NAD(P)-binding Rossmann-fold domains"/>
    <property type="match status" value="1"/>
</dbReference>
<dbReference type="Gene3D" id="3.40.50.720">
    <property type="entry name" value="NAD(P)-binding Rossmann-like Domain"/>
    <property type="match status" value="1"/>
</dbReference>
<keyword evidence="2 3" id="KW-0560">Oxidoreductase</keyword>
<dbReference type="PIRSF" id="PIRSF000126">
    <property type="entry name" value="11-beta-HSD1"/>
    <property type="match status" value="1"/>
</dbReference>
<reference evidence="3 4" key="1">
    <citation type="submission" date="2018-06" db="EMBL/GenBank/DDBJ databases">
        <authorList>
            <consortium name="Pathogen Informatics"/>
            <person name="Doyle S."/>
        </authorList>
    </citation>
    <scope>NUCLEOTIDE SEQUENCE [LARGE SCALE GENOMIC DNA]</scope>
    <source>
        <strain evidence="3 4">NCTC10994</strain>
    </source>
</reference>
<dbReference type="InterPro" id="IPR036291">
    <property type="entry name" value="NAD(P)-bd_dom_sf"/>
</dbReference>
<sequence>MTEDSAGDFAFRYGPSALVTGASSGIGRSFARLLAEAGLDLILVARRLDRLEELAAELRCRHGVGVTVHETDLSDPAAVDRLLGKEATTDIGLLVSNAGFGVKGPFEDGDADTLASMLAVNCQAPTRLAHALVPRLRRRGRGGVVFTSSVEGLLGCPYSAAYSATKAYVNALGEALWGELTPAGIDVLTLCPGATDTEAPRLQGIDPATLRHLMDPDDVARGALENLNNGPIYVPSEHYRAQFDTLVTMPRRQALAAMAASLRV</sequence>
<dbReference type="PRINTS" id="PR00081">
    <property type="entry name" value="GDHRDH"/>
</dbReference>
<dbReference type="AlphaFoldDB" id="A0A2X4UZ98"/>
<evidence type="ECO:0000256" key="1">
    <source>
        <dbReference type="ARBA" id="ARBA00006484"/>
    </source>
</evidence>
<comment type="similarity">
    <text evidence="1">Belongs to the short-chain dehydrogenases/reductases (SDR) family.</text>
</comment>
<protein>
    <submittedName>
        <fullName evidence="3">Short-chain dehydrogenase</fullName>
        <ecNumber evidence="3">1.-.-.-</ecNumber>
    </submittedName>
</protein>
<dbReference type="EC" id="1.-.-.-" evidence="3"/>
<gene>
    <name evidence="3" type="ORF">NCTC10994_03927</name>
</gene>
<evidence type="ECO:0000313" key="3">
    <source>
        <dbReference type="EMBL" id="SQI38370.1"/>
    </source>
</evidence>
<dbReference type="Pfam" id="PF00106">
    <property type="entry name" value="adh_short"/>
    <property type="match status" value="1"/>
</dbReference>
<dbReference type="Proteomes" id="UP000249091">
    <property type="component" value="Chromosome 1"/>
</dbReference>
<dbReference type="InterPro" id="IPR002347">
    <property type="entry name" value="SDR_fam"/>
</dbReference>
<dbReference type="STRING" id="1219011.GCA_001895045_01481"/>
<dbReference type="EMBL" id="LS483468">
    <property type="protein sequence ID" value="SQI38370.1"/>
    <property type="molecule type" value="Genomic_DNA"/>
</dbReference>